<dbReference type="InterPro" id="IPR003591">
    <property type="entry name" value="Leu-rich_rpt_typical-subtyp"/>
</dbReference>
<dbReference type="GeneTree" id="ENSGT00940000157771"/>
<dbReference type="Pfam" id="PF13855">
    <property type="entry name" value="LRR_8"/>
    <property type="match status" value="1"/>
</dbReference>
<accession>A0A8I5NCC5</accession>
<dbReference type="OMA" id="LYHTCHR"/>
<dbReference type="InterPro" id="IPR050216">
    <property type="entry name" value="LRR_domain-containing"/>
</dbReference>
<reference evidence="4" key="3">
    <citation type="submission" date="2025-09" db="UniProtKB">
        <authorList>
            <consortium name="Ensembl"/>
        </authorList>
    </citation>
    <scope>IDENTIFICATION</scope>
</reference>
<evidence type="ECO:0000256" key="1">
    <source>
        <dbReference type="ARBA" id="ARBA00022614"/>
    </source>
</evidence>
<gene>
    <name evidence="4" type="primary">LRRC28</name>
</gene>
<reference evidence="4" key="2">
    <citation type="submission" date="2025-08" db="UniProtKB">
        <authorList>
            <consortium name="Ensembl"/>
        </authorList>
    </citation>
    <scope>IDENTIFICATION</scope>
</reference>
<dbReference type="AlphaFoldDB" id="A0A8I5NCC5"/>
<keyword evidence="1" id="KW-0433">Leucine-rich repeat</keyword>
<dbReference type="InterPro" id="IPR055414">
    <property type="entry name" value="LRR_R13L4/SHOC2-like"/>
</dbReference>
<name>A0A8I5NCC5_PAPAN</name>
<dbReference type="InterPro" id="IPR001611">
    <property type="entry name" value="Leu-rich_rpt"/>
</dbReference>
<dbReference type="SMART" id="SM00369">
    <property type="entry name" value="LRR_TYP"/>
    <property type="match status" value="6"/>
</dbReference>
<dbReference type="PANTHER" id="PTHR48051:SF12">
    <property type="entry name" value="LEUCINE-RICH REPEAT-CONTAINING PROTEIN 28"/>
    <property type="match status" value="1"/>
</dbReference>
<dbReference type="Pfam" id="PF23598">
    <property type="entry name" value="LRR_14"/>
    <property type="match status" value="1"/>
</dbReference>
<evidence type="ECO:0000313" key="5">
    <source>
        <dbReference type="Proteomes" id="UP000028761"/>
    </source>
</evidence>
<dbReference type="InterPro" id="IPR032675">
    <property type="entry name" value="LRR_dom_sf"/>
</dbReference>
<evidence type="ECO:0000313" key="4">
    <source>
        <dbReference type="Ensembl" id="ENSPANP00000054563.1"/>
    </source>
</evidence>
<proteinExistence type="predicted"/>
<dbReference type="Proteomes" id="UP000028761">
    <property type="component" value="Chromosome 7"/>
</dbReference>
<dbReference type="PANTHER" id="PTHR48051">
    <property type="match status" value="1"/>
</dbReference>
<keyword evidence="2" id="KW-0677">Repeat</keyword>
<reference evidence="4 5" key="1">
    <citation type="submission" date="2012-03" db="EMBL/GenBank/DDBJ databases">
        <title>Whole Genome Assembly of Papio anubis.</title>
        <authorList>
            <person name="Liu Y.L."/>
            <person name="Abraham K.A."/>
            <person name="Akbar H.A."/>
            <person name="Ali S.A."/>
            <person name="Anosike U.A."/>
            <person name="Aqrawi P.A."/>
            <person name="Arias F.A."/>
            <person name="Attaway T.A."/>
            <person name="Awwad R.A."/>
            <person name="Babu C.B."/>
            <person name="Bandaranaike D.B."/>
            <person name="Battles P.B."/>
            <person name="Bell A.B."/>
            <person name="Beltran B.B."/>
            <person name="Berhane-Mersha D.B."/>
            <person name="Bess C.B."/>
            <person name="Bickham C.B."/>
            <person name="Bolden T.B."/>
            <person name="Carter K.C."/>
            <person name="Chau D.C."/>
            <person name="Chavez A.C."/>
            <person name="Clerc-Blankenburg K.C."/>
            <person name="Coyle M.C."/>
            <person name="Dao M.D."/>
            <person name="Davila M.L.D."/>
            <person name="Davy-Carroll L.D."/>
            <person name="Denson S.D."/>
            <person name="Dinh H.D."/>
            <person name="Fernandez S.F."/>
            <person name="Fernando P.F."/>
            <person name="Forbes L.F."/>
            <person name="Francis C.F."/>
            <person name="Francisco L.F."/>
            <person name="Fu Q.F."/>
            <person name="Garcia-Iii R.G."/>
            <person name="Garrett T.G."/>
            <person name="Gross S.G."/>
            <person name="Gubbala S.G."/>
            <person name="Hirani K.H."/>
            <person name="Hogues M.H."/>
            <person name="Hollins B.H."/>
            <person name="Jackson L.J."/>
            <person name="Javaid M.J."/>
            <person name="Jhangiani S.J."/>
            <person name="Johnson A.J."/>
            <person name="Johnson B.J."/>
            <person name="Jones J.J."/>
            <person name="Joshi V.J."/>
            <person name="Kalu J.K."/>
            <person name="Khan N.K."/>
            <person name="Korchina V.K."/>
            <person name="Kovar C.K."/>
            <person name="Lago L.L."/>
            <person name="Lara F.L."/>
            <person name="Le T.-K.L."/>
            <person name="Lee S.L."/>
            <person name="Legall-Iii F.L."/>
            <person name="Lemon S.L."/>
            <person name="Liu J.L."/>
            <person name="Liu Y.-S.L."/>
            <person name="Liyanage D.L."/>
            <person name="Lopez J.L."/>
            <person name="Lorensuhewa L.L."/>
            <person name="Mata R.M."/>
            <person name="Mathew T.M."/>
            <person name="Mercado C.M."/>
            <person name="Mercado I.M."/>
            <person name="Morales K.M."/>
            <person name="Morgan M.M."/>
            <person name="Munidasa M.M."/>
            <person name="Ngo D.N."/>
            <person name="Nguyen L.N."/>
            <person name="Nguyen T.N."/>
            <person name="Nguyen N.N."/>
            <person name="Obregon M.O."/>
            <person name="Okwuonu G.O."/>
            <person name="Ongeri F.O."/>
            <person name="Onwere C.O."/>
            <person name="Osifeso I.O."/>
            <person name="Parra A.P."/>
            <person name="Patil S.P."/>
            <person name="Perez A.P."/>
            <person name="Perez Y.P."/>
            <person name="Pham C.P."/>
            <person name="Pu L.-L.P."/>
            <person name="Puazo M.P."/>
            <person name="Quiroz J.Q."/>
            <person name="Rouhana J.R."/>
            <person name="Ruiz M.R."/>
            <person name="Ruiz S.-J.R."/>
            <person name="Saada N.S."/>
            <person name="Santibanez J.S."/>
            <person name="Scheel M.S."/>
            <person name="Schneider B.S."/>
            <person name="Simmons D.S."/>
            <person name="Sisson I.S."/>
            <person name="Tang L.-Y.T."/>
            <person name="Thornton R.T."/>
            <person name="Tisius J.T."/>
            <person name="Toledanes G.T."/>
            <person name="Trejos Z.T."/>
            <person name="Usmani K.U."/>
            <person name="Varghese R.V."/>
            <person name="Vattathil S.V."/>
            <person name="Vee V.V."/>
            <person name="Walker D.W."/>
            <person name="Weissenberger G.W."/>
            <person name="White C.W."/>
            <person name="Williams A.W."/>
            <person name="Woodworth J.W."/>
            <person name="Wright R.W."/>
            <person name="Zhu Y.Z."/>
            <person name="Han Y.H."/>
            <person name="Newsham I.N."/>
            <person name="Nazareth L.N."/>
            <person name="Worley K.W."/>
            <person name="Muzny D.M."/>
            <person name="Rogers J.R."/>
            <person name="Gibbs R.G."/>
        </authorList>
    </citation>
    <scope>NUCLEOTIDE SEQUENCE [LARGE SCALE GENOMIC DNA]</scope>
</reference>
<dbReference type="Ensembl" id="ENSPANT00000072130.1">
    <property type="protein sequence ID" value="ENSPANP00000054563.1"/>
    <property type="gene ID" value="ENSPANG00000021052.3"/>
</dbReference>
<keyword evidence="5" id="KW-1185">Reference proteome</keyword>
<feature type="domain" description="Disease resistance R13L4/SHOC-2-like LRR" evidence="3">
    <location>
        <begin position="105"/>
        <end position="189"/>
    </location>
</feature>
<evidence type="ECO:0000256" key="2">
    <source>
        <dbReference type="ARBA" id="ARBA00022737"/>
    </source>
</evidence>
<evidence type="ECO:0000259" key="3">
    <source>
        <dbReference type="Pfam" id="PF23598"/>
    </source>
</evidence>
<dbReference type="Gene3D" id="3.80.10.10">
    <property type="entry name" value="Ribonuclease Inhibitor"/>
    <property type="match status" value="1"/>
</dbReference>
<protein>
    <submittedName>
        <fullName evidence="4">Leucine rich repeat containing 28</fullName>
    </submittedName>
</protein>
<sequence>MASELCKTISVARLEKHKNLFLNYRNLHHFPLELLKDEGLQYLERLYMKRNSLTTLPENLAQKLPNLVELYLHSNNIVVVPEAIGSLVKLQCLDLSDNALEIVCPEIGRLRALRHLRLANNQLQFLPPEVGDLKELQTLDISTNRLLTLPERLHMCLSLQYLTVDRNRLWYVPRHLCQLPSLNELSMAGNRLAFLPLDLGRSRELQYVYVDNNIHLKGLPSYLYNKVIGCSGLLYCCTCCSLCLECSLHISIYSSCGAPIQVSEVKLLSFSSGQRTVFLPAEVKAIGTEHDHVLPLQELAMRSLYHTYHSLLKDLNFLSPISLPRSLLELLHCPLGHCHRCSEPMFTIVYPKLFPLRETPMAGLHQCPLLVPPAGASHWPNQKLELRQLCW</sequence>
<dbReference type="SMART" id="SM00364">
    <property type="entry name" value="LRR_BAC"/>
    <property type="match status" value="4"/>
</dbReference>
<organism evidence="4 5">
    <name type="scientific">Papio anubis</name>
    <name type="common">Olive baboon</name>
    <dbReference type="NCBI Taxonomy" id="9555"/>
    <lineage>
        <taxon>Eukaryota</taxon>
        <taxon>Metazoa</taxon>
        <taxon>Chordata</taxon>
        <taxon>Craniata</taxon>
        <taxon>Vertebrata</taxon>
        <taxon>Euteleostomi</taxon>
        <taxon>Mammalia</taxon>
        <taxon>Eutheria</taxon>
        <taxon>Euarchontoglires</taxon>
        <taxon>Primates</taxon>
        <taxon>Haplorrhini</taxon>
        <taxon>Catarrhini</taxon>
        <taxon>Cercopithecidae</taxon>
        <taxon>Cercopithecinae</taxon>
        <taxon>Papio</taxon>
    </lineage>
</organism>
<dbReference type="GO" id="GO:0005737">
    <property type="term" value="C:cytoplasm"/>
    <property type="evidence" value="ECO:0007669"/>
    <property type="project" value="TreeGrafter"/>
</dbReference>
<dbReference type="SUPFAM" id="SSF52058">
    <property type="entry name" value="L domain-like"/>
    <property type="match status" value="1"/>
</dbReference>